<organism evidence="1 2">
    <name type="scientific">Paenibacillus albilobatus</name>
    <dbReference type="NCBI Taxonomy" id="2716884"/>
    <lineage>
        <taxon>Bacteria</taxon>
        <taxon>Bacillati</taxon>
        <taxon>Bacillota</taxon>
        <taxon>Bacilli</taxon>
        <taxon>Bacillales</taxon>
        <taxon>Paenibacillaceae</taxon>
        <taxon>Paenibacillus</taxon>
    </lineage>
</organism>
<protein>
    <submittedName>
        <fullName evidence="1">Uncharacterized protein</fullName>
    </submittedName>
</protein>
<sequence length="58" mass="6802">MVAEAEDDIDLRREPGNIEAWEKDQKQVCFWEKLSGLQRAEFWKGCGQKNMALDDTDR</sequence>
<dbReference type="EMBL" id="BORQ01000007">
    <property type="protein sequence ID" value="GIO33868.1"/>
    <property type="molecule type" value="Genomic_DNA"/>
</dbReference>
<reference evidence="1" key="1">
    <citation type="submission" date="2021-03" db="EMBL/GenBank/DDBJ databases">
        <title>Antimicrobial resistance genes in bacteria isolated from Japanese honey, and their potential for conferring macrolide and lincosamide resistance in the American foulbrood pathogen Paenibacillus larvae.</title>
        <authorList>
            <person name="Okamoto M."/>
            <person name="Kumagai M."/>
            <person name="Kanamori H."/>
            <person name="Takamatsu D."/>
        </authorList>
    </citation>
    <scope>NUCLEOTIDE SEQUENCE</scope>
    <source>
        <strain evidence="1">J2TS6</strain>
    </source>
</reference>
<comment type="caution">
    <text evidence="1">The sequence shown here is derived from an EMBL/GenBank/DDBJ whole genome shotgun (WGS) entry which is preliminary data.</text>
</comment>
<name>A0A920CDJ0_9BACL</name>
<accession>A0A920CDJ0</accession>
<evidence type="ECO:0000313" key="2">
    <source>
        <dbReference type="Proteomes" id="UP000679779"/>
    </source>
</evidence>
<keyword evidence="2" id="KW-1185">Reference proteome</keyword>
<evidence type="ECO:0000313" key="1">
    <source>
        <dbReference type="EMBL" id="GIO33868.1"/>
    </source>
</evidence>
<dbReference type="Proteomes" id="UP000679779">
    <property type="component" value="Unassembled WGS sequence"/>
</dbReference>
<dbReference type="RefSeq" id="WP_160043765.1">
    <property type="nucleotide sequence ID" value="NZ_BORQ01000007.1"/>
</dbReference>
<dbReference type="AlphaFoldDB" id="A0A920CDJ0"/>
<proteinExistence type="predicted"/>
<gene>
    <name evidence="1" type="ORF">J2TS6_50090</name>
</gene>